<evidence type="ECO:0000313" key="13">
    <source>
        <dbReference type="Proteomes" id="UP000002254"/>
    </source>
</evidence>
<dbReference type="Proteomes" id="UP000002254">
    <property type="component" value="Chromosome 15"/>
</dbReference>
<dbReference type="InterPro" id="IPR038377">
    <property type="entry name" value="Na/Glc_symporter_sf"/>
</dbReference>
<evidence type="ECO:0000256" key="10">
    <source>
        <dbReference type="SAM" id="MobiDB-lite"/>
    </source>
</evidence>
<dbReference type="Gene3D" id="1.20.1730.10">
    <property type="entry name" value="Sodium/glucose cotransporter"/>
    <property type="match status" value="1"/>
</dbReference>
<reference evidence="12" key="2">
    <citation type="submission" date="2025-08" db="UniProtKB">
        <authorList>
            <consortium name="Ensembl"/>
        </authorList>
    </citation>
    <scope>IDENTIFICATION</scope>
</reference>
<gene>
    <name evidence="12" type="primary">SLC5A9</name>
</gene>
<feature type="region of interest" description="Disordered" evidence="10">
    <location>
        <begin position="32"/>
        <end position="77"/>
    </location>
</feature>
<name>A0A8P0NRF9_CANLF</name>
<dbReference type="GO" id="GO:0016020">
    <property type="term" value="C:membrane"/>
    <property type="evidence" value="ECO:0007669"/>
    <property type="project" value="UniProtKB-SubCell"/>
</dbReference>
<dbReference type="PANTHER" id="PTHR11819:SF96">
    <property type="entry name" value="SODIUM_GLUCOSE COTRANSPORTER 4"/>
    <property type="match status" value="1"/>
</dbReference>
<feature type="transmembrane region" description="Helical" evidence="11">
    <location>
        <begin position="111"/>
        <end position="129"/>
    </location>
</feature>
<organism evidence="12 13">
    <name type="scientific">Canis lupus familiaris</name>
    <name type="common">Dog</name>
    <name type="synonym">Canis familiaris</name>
    <dbReference type="NCBI Taxonomy" id="9615"/>
    <lineage>
        <taxon>Eukaryota</taxon>
        <taxon>Metazoa</taxon>
        <taxon>Chordata</taxon>
        <taxon>Craniata</taxon>
        <taxon>Vertebrata</taxon>
        <taxon>Euteleostomi</taxon>
        <taxon>Mammalia</taxon>
        <taxon>Eutheria</taxon>
        <taxon>Laurasiatheria</taxon>
        <taxon>Carnivora</taxon>
        <taxon>Caniformia</taxon>
        <taxon>Canidae</taxon>
        <taxon>Canis</taxon>
    </lineage>
</organism>
<dbReference type="OrthoDB" id="6132759at2759"/>
<evidence type="ECO:0000256" key="11">
    <source>
        <dbReference type="SAM" id="Phobius"/>
    </source>
</evidence>
<evidence type="ECO:0000256" key="4">
    <source>
        <dbReference type="ARBA" id="ARBA00022989"/>
    </source>
</evidence>
<dbReference type="InterPro" id="IPR001734">
    <property type="entry name" value="Na/solute_symporter"/>
</dbReference>
<reference evidence="12 13" key="1">
    <citation type="journal article" date="2005" name="Nature">
        <title>Genome sequence, comparative analysis and haplotype structure of the domestic dog.</title>
        <authorList>
            <consortium name="Broad Sequencing Platform"/>
            <person name="Lindblad-Toh K."/>
            <person name="Wade C.M."/>
            <person name="Mikkelsen T.S."/>
            <person name="Karlsson E.K."/>
            <person name="Jaffe D.B."/>
            <person name="Kamal M."/>
            <person name="Clamp M."/>
            <person name="Chang J.L."/>
            <person name="Kulbokas E.J. III"/>
            <person name="Zody M.C."/>
            <person name="Mauceli E."/>
            <person name="Xie X."/>
            <person name="Breen M."/>
            <person name="Wayne R.K."/>
            <person name="Ostrander E.A."/>
            <person name="Ponting C.P."/>
            <person name="Galibert F."/>
            <person name="Smith D.R."/>
            <person name="DeJong P.J."/>
            <person name="Kirkness E."/>
            <person name="Alvarez P."/>
            <person name="Biagi T."/>
            <person name="Brockman W."/>
            <person name="Butler J."/>
            <person name="Chin C.W."/>
            <person name="Cook A."/>
            <person name="Cuff J."/>
            <person name="Daly M.J."/>
            <person name="DeCaprio D."/>
            <person name="Gnerre S."/>
            <person name="Grabherr M."/>
            <person name="Kellis M."/>
            <person name="Kleber M."/>
            <person name="Bardeleben C."/>
            <person name="Goodstadt L."/>
            <person name="Heger A."/>
            <person name="Hitte C."/>
            <person name="Kim L."/>
            <person name="Koepfli K.P."/>
            <person name="Parker H.G."/>
            <person name="Pollinger J.P."/>
            <person name="Searle S.M."/>
            <person name="Sutter N.B."/>
            <person name="Thomas R."/>
            <person name="Webber C."/>
            <person name="Baldwin J."/>
            <person name="Abebe A."/>
            <person name="Abouelleil A."/>
            <person name="Aftuck L."/>
            <person name="Ait-Zahra M."/>
            <person name="Aldredge T."/>
            <person name="Allen N."/>
            <person name="An P."/>
            <person name="Anderson S."/>
            <person name="Antoine C."/>
            <person name="Arachchi H."/>
            <person name="Aslam A."/>
            <person name="Ayotte L."/>
            <person name="Bachantsang P."/>
            <person name="Barry A."/>
            <person name="Bayul T."/>
            <person name="Benamara M."/>
            <person name="Berlin A."/>
            <person name="Bessette D."/>
            <person name="Blitshteyn B."/>
            <person name="Bloom T."/>
            <person name="Blye J."/>
            <person name="Boguslavskiy L."/>
            <person name="Bonnet C."/>
            <person name="Boukhgalter B."/>
            <person name="Brown A."/>
            <person name="Cahill P."/>
            <person name="Calixte N."/>
            <person name="Camarata J."/>
            <person name="Cheshatsang Y."/>
            <person name="Chu J."/>
            <person name="Citroen M."/>
            <person name="Collymore A."/>
            <person name="Cooke P."/>
            <person name="Dawoe T."/>
            <person name="Daza R."/>
            <person name="Decktor K."/>
            <person name="DeGray S."/>
            <person name="Dhargay N."/>
            <person name="Dooley K."/>
            <person name="Dooley K."/>
            <person name="Dorje P."/>
            <person name="Dorjee K."/>
            <person name="Dorris L."/>
            <person name="Duffey N."/>
            <person name="Dupes A."/>
            <person name="Egbiremolen O."/>
            <person name="Elong R."/>
            <person name="Falk J."/>
            <person name="Farina A."/>
            <person name="Faro S."/>
            <person name="Ferguson D."/>
            <person name="Ferreira P."/>
            <person name="Fisher S."/>
            <person name="FitzGerald M."/>
            <person name="Foley K."/>
            <person name="Foley C."/>
            <person name="Franke A."/>
            <person name="Friedrich D."/>
            <person name="Gage D."/>
            <person name="Garber M."/>
            <person name="Gearin G."/>
            <person name="Giannoukos G."/>
            <person name="Goode T."/>
            <person name="Goyette A."/>
            <person name="Graham J."/>
            <person name="Grandbois E."/>
            <person name="Gyaltsen K."/>
            <person name="Hafez N."/>
            <person name="Hagopian D."/>
            <person name="Hagos B."/>
            <person name="Hall J."/>
            <person name="Healy C."/>
            <person name="Hegarty R."/>
            <person name="Honan T."/>
            <person name="Horn A."/>
            <person name="Houde N."/>
            <person name="Hughes L."/>
            <person name="Hunnicutt L."/>
            <person name="Husby M."/>
            <person name="Jester B."/>
            <person name="Jones C."/>
            <person name="Kamat A."/>
            <person name="Kanga B."/>
            <person name="Kells C."/>
            <person name="Khazanovich D."/>
            <person name="Kieu A.C."/>
            <person name="Kisner P."/>
            <person name="Kumar M."/>
            <person name="Lance K."/>
            <person name="Landers T."/>
            <person name="Lara M."/>
            <person name="Lee W."/>
            <person name="Leger J.P."/>
            <person name="Lennon N."/>
            <person name="Leuper L."/>
            <person name="LeVine S."/>
            <person name="Liu J."/>
            <person name="Liu X."/>
            <person name="Lokyitsang Y."/>
            <person name="Lokyitsang T."/>
            <person name="Lui A."/>
            <person name="Macdonald J."/>
            <person name="Major J."/>
            <person name="Marabella R."/>
            <person name="Maru K."/>
            <person name="Matthews C."/>
            <person name="McDonough S."/>
            <person name="Mehta T."/>
            <person name="Meldrim J."/>
            <person name="Melnikov A."/>
            <person name="Meneus L."/>
            <person name="Mihalev A."/>
            <person name="Mihova T."/>
            <person name="Miller K."/>
            <person name="Mittelman R."/>
            <person name="Mlenga V."/>
            <person name="Mulrain L."/>
            <person name="Munson G."/>
            <person name="Navidi A."/>
            <person name="Naylor J."/>
            <person name="Nguyen T."/>
            <person name="Nguyen N."/>
            <person name="Nguyen C."/>
            <person name="Nguyen T."/>
            <person name="Nicol R."/>
            <person name="Norbu N."/>
            <person name="Norbu C."/>
            <person name="Novod N."/>
            <person name="Nyima T."/>
            <person name="Olandt P."/>
            <person name="O'Neill B."/>
            <person name="O'Neill K."/>
            <person name="Osman S."/>
            <person name="Oyono L."/>
            <person name="Patti C."/>
            <person name="Perrin D."/>
            <person name="Phunkhang P."/>
            <person name="Pierre F."/>
            <person name="Priest M."/>
            <person name="Rachupka A."/>
            <person name="Raghuraman S."/>
            <person name="Rameau R."/>
            <person name="Ray V."/>
            <person name="Raymond C."/>
            <person name="Rege F."/>
            <person name="Rise C."/>
            <person name="Rogers J."/>
            <person name="Rogov P."/>
            <person name="Sahalie J."/>
            <person name="Settipalli S."/>
            <person name="Sharpe T."/>
            <person name="Shea T."/>
            <person name="Sheehan M."/>
            <person name="Sherpa N."/>
            <person name="Shi J."/>
            <person name="Shih D."/>
            <person name="Sloan J."/>
            <person name="Smith C."/>
            <person name="Sparrow T."/>
            <person name="Stalker J."/>
            <person name="Stange-Thomann N."/>
            <person name="Stavropoulos S."/>
            <person name="Stone C."/>
            <person name="Stone S."/>
            <person name="Sykes S."/>
            <person name="Tchuinga P."/>
            <person name="Tenzing P."/>
            <person name="Tesfaye S."/>
            <person name="Thoulutsang D."/>
            <person name="Thoulutsang Y."/>
            <person name="Topham K."/>
            <person name="Topping I."/>
            <person name="Tsamla T."/>
            <person name="Vassiliev H."/>
            <person name="Venkataraman V."/>
            <person name="Vo A."/>
            <person name="Wangchuk T."/>
            <person name="Wangdi T."/>
            <person name="Weiand M."/>
            <person name="Wilkinson J."/>
            <person name="Wilson A."/>
            <person name="Yadav S."/>
            <person name="Yang S."/>
            <person name="Yang X."/>
            <person name="Young G."/>
            <person name="Yu Q."/>
            <person name="Zainoun J."/>
            <person name="Zembek L."/>
            <person name="Zimmer A."/>
            <person name="Lander E.S."/>
        </authorList>
    </citation>
    <scope>NUCLEOTIDE SEQUENCE [LARGE SCALE GENOMIC DNA]</scope>
    <source>
        <strain evidence="12">Boxer</strain>
    </source>
</reference>
<evidence type="ECO:0000256" key="5">
    <source>
        <dbReference type="ARBA" id="ARBA00023053"/>
    </source>
</evidence>
<keyword evidence="6" id="KW-0406">Ion transport</keyword>
<evidence type="ECO:0000256" key="8">
    <source>
        <dbReference type="ARBA" id="ARBA00023201"/>
    </source>
</evidence>
<evidence type="ECO:0000256" key="2">
    <source>
        <dbReference type="ARBA" id="ARBA00006434"/>
    </source>
</evidence>
<accession>A0A8P0NRF9</accession>
<keyword evidence="4 11" id="KW-1133">Transmembrane helix</keyword>
<feature type="transmembrane region" description="Helical" evidence="11">
    <location>
        <begin position="203"/>
        <end position="222"/>
    </location>
</feature>
<dbReference type="AlphaFoldDB" id="A0A8P0NRF9"/>
<keyword evidence="8" id="KW-0739">Sodium transport</keyword>
<evidence type="ECO:0000256" key="9">
    <source>
        <dbReference type="RuleBase" id="RU362091"/>
    </source>
</evidence>
<keyword evidence="8" id="KW-0813">Transport</keyword>
<keyword evidence="7 11" id="KW-0472">Membrane</keyword>
<feature type="region of interest" description="Disordered" evidence="10">
    <location>
        <begin position="292"/>
        <end position="336"/>
    </location>
</feature>
<dbReference type="PROSITE" id="PS50283">
    <property type="entry name" value="NA_SOLUT_SYMP_3"/>
    <property type="match status" value="1"/>
</dbReference>
<comment type="subcellular location">
    <subcellularLocation>
        <location evidence="1">Membrane</location>
        <topology evidence="1">Multi-pass membrane protein</topology>
    </subcellularLocation>
</comment>
<keyword evidence="3 11" id="KW-0812">Transmembrane</keyword>
<feature type="transmembrane region" description="Helical" evidence="11">
    <location>
        <begin position="175"/>
        <end position="197"/>
    </location>
</feature>
<feature type="compositionally biased region" description="Basic and acidic residues" evidence="10">
    <location>
        <begin position="324"/>
        <end position="336"/>
    </location>
</feature>
<dbReference type="Ensembl" id="ENSCAFT00000044627.4">
    <property type="protein sequence ID" value="ENSCAFP00000039980.3"/>
    <property type="gene ID" value="ENSCAFG00000003982.6"/>
</dbReference>
<feature type="transmembrane region" description="Helical" evidence="11">
    <location>
        <begin position="135"/>
        <end position="154"/>
    </location>
</feature>
<protein>
    <submittedName>
        <fullName evidence="12">Solute carrier family 5 member 9</fullName>
    </submittedName>
</protein>
<evidence type="ECO:0000256" key="7">
    <source>
        <dbReference type="ARBA" id="ARBA00023136"/>
    </source>
</evidence>
<evidence type="ECO:0000313" key="12">
    <source>
        <dbReference type="Ensembl" id="ENSCAFP00000039980.3"/>
    </source>
</evidence>
<dbReference type="GO" id="GO:0022857">
    <property type="term" value="F:transmembrane transporter activity"/>
    <property type="evidence" value="ECO:0007669"/>
    <property type="project" value="InterPro"/>
</dbReference>
<sequence length="336" mass="35717">MHACAHVPAVPVPELWPSPRCSPQLRTMRGETCLPRETRPPSCEGCHSSRSTHLPPWSSPSAPHPGPGEARAQSSVRASRGTIGGYFLAGRSMSWWPIGASLMSSNVGSGLFIGLAGTGAAGGLAVGGFEWNATWLLLALGWIFVPVYIAAGVVTMPQYLKKRFGGQRIQVYMSVLSLILYIFTKISTDIFSGALFVQMALGWNLYLSTVVLLVVTAVYTIAGRAEGIRVQAPGAETESQGEVGRAAWRCSSEQGCGEGTVISTGITRGCSRQSHQPALSSTRAPLSGLGTWEPSSGLSQPARMGDLNGVGWGRREYPGGATSRAEEQPWDIENKN</sequence>
<keyword evidence="5" id="KW-0915">Sodium</keyword>
<proteinExistence type="inferred from homology"/>
<evidence type="ECO:0000256" key="1">
    <source>
        <dbReference type="ARBA" id="ARBA00004141"/>
    </source>
</evidence>
<evidence type="ECO:0000256" key="6">
    <source>
        <dbReference type="ARBA" id="ARBA00023065"/>
    </source>
</evidence>
<dbReference type="GO" id="GO:0006814">
    <property type="term" value="P:sodium ion transport"/>
    <property type="evidence" value="ECO:0007669"/>
    <property type="project" value="UniProtKB-KW"/>
</dbReference>
<evidence type="ECO:0000256" key="3">
    <source>
        <dbReference type="ARBA" id="ARBA00022692"/>
    </source>
</evidence>
<comment type="similarity">
    <text evidence="2 9">Belongs to the sodium:solute symporter (SSF) (TC 2.A.21) family.</text>
</comment>
<dbReference type="Pfam" id="PF00474">
    <property type="entry name" value="SSF"/>
    <property type="match status" value="1"/>
</dbReference>
<dbReference type="PANTHER" id="PTHR11819">
    <property type="entry name" value="SOLUTE CARRIER FAMILY 5"/>
    <property type="match status" value="1"/>
</dbReference>